<dbReference type="Gene3D" id="1.25.40.10">
    <property type="entry name" value="Tetratricopeptide repeat domain"/>
    <property type="match status" value="1"/>
</dbReference>
<dbReference type="InterPro" id="IPR019734">
    <property type="entry name" value="TPR_rpt"/>
</dbReference>
<gene>
    <name evidence="4" type="ORF">SAMN05660860_02270</name>
</gene>
<protein>
    <submittedName>
        <fullName evidence="4">Tol-pal system protein YbgF</fullName>
    </submittedName>
</protein>
<keyword evidence="1" id="KW-0175">Coiled coil</keyword>
<dbReference type="Pfam" id="PF13174">
    <property type="entry name" value="TPR_6"/>
    <property type="match status" value="1"/>
</dbReference>
<dbReference type="HAMAP" id="MF_02066">
    <property type="entry name" value="CpoB"/>
    <property type="match status" value="1"/>
</dbReference>
<sequence length="228" mass="25303">MPNIFLAGFVLILVAAMSGCAVPGPQSPTALSPQDLSRIEQRQQQFDAQLSALRSEFADLQSQVHSQQAQLQALRDRPGTEMDTHAGQITARTQPLTPPLPPRAPSPAPSSATDTYLRAFSDYASGRYSQAIAGFERFLESFPDNEYAANAQFWIGECYYQQQQYEQAAVEFLTMAENHSQSGRTPDALYKAASAYQKLGRDNQARQILDLLRQRYPRSAAAQKDLEL</sequence>
<evidence type="ECO:0000313" key="4">
    <source>
        <dbReference type="EMBL" id="SDM31569.1"/>
    </source>
</evidence>
<feature type="chain" id="PRO_5039903130" evidence="3">
    <location>
        <begin position="22"/>
        <end position="228"/>
    </location>
</feature>
<dbReference type="RefSeq" id="WP_052445989.1">
    <property type="nucleotide sequence ID" value="NZ_FNGU01000005.1"/>
</dbReference>
<feature type="compositionally biased region" description="Pro residues" evidence="2">
    <location>
        <begin position="96"/>
        <end position="108"/>
    </location>
</feature>
<dbReference type="Pfam" id="PF13432">
    <property type="entry name" value="TPR_16"/>
    <property type="match status" value="1"/>
</dbReference>
<keyword evidence="3" id="KW-0732">Signal</keyword>
<dbReference type="NCBIfam" id="TIGR02795">
    <property type="entry name" value="tol_pal_ybgF"/>
    <property type="match status" value="1"/>
</dbReference>
<dbReference type="OrthoDB" id="9781271at2"/>
<organism evidence="4 5">
    <name type="scientific">Geoalkalibacter ferrihydriticus</name>
    <dbReference type="NCBI Taxonomy" id="392333"/>
    <lineage>
        <taxon>Bacteria</taxon>
        <taxon>Pseudomonadati</taxon>
        <taxon>Thermodesulfobacteriota</taxon>
        <taxon>Desulfuromonadia</taxon>
        <taxon>Desulfuromonadales</taxon>
        <taxon>Geoalkalibacteraceae</taxon>
        <taxon>Geoalkalibacter</taxon>
    </lineage>
</organism>
<feature type="signal peptide" evidence="3">
    <location>
        <begin position="1"/>
        <end position="21"/>
    </location>
</feature>
<evidence type="ECO:0000256" key="3">
    <source>
        <dbReference type="SAM" id="SignalP"/>
    </source>
</evidence>
<evidence type="ECO:0000313" key="5">
    <source>
        <dbReference type="Proteomes" id="UP000182146"/>
    </source>
</evidence>
<feature type="region of interest" description="Disordered" evidence="2">
    <location>
        <begin position="90"/>
        <end position="113"/>
    </location>
</feature>
<feature type="coiled-coil region" evidence="1">
    <location>
        <begin position="36"/>
        <end position="77"/>
    </location>
</feature>
<dbReference type="AlphaFoldDB" id="A0A1G9S7X2"/>
<evidence type="ECO:0000256" key="1">
    <source>
        <dbReference type="SAM" id="Coils"/>
    </source>
</evidence>
<dbReference type="InterPro" id="IPR014162">
    <property type="entry name" value="CpoB_C"/>
</dbReference>
<reference evidence="4 5" key="1">
    <citation type="submission" date="2016-10" db="EMBL/GenBank/DDBJ databases">
        <authorList>
            <person name="de Groot N.N."/>
        </authorList>
    </citation>
    <scope>NUCLEOTIDE SEQUENCE [LARGE SCALE GENOMIC DNA]</scope>
    <source>
        <strain evidence="4 5">DSM 17813</strain>
    </source>
</reference>
<dbReference type="EMBL" id="FNGU01000005">
    <property type="protein sequence ID" value="SDM31569.1"/>
    <property type="molecule type" value="Genomic_DNA"/>
</dbReference>
<dbReference type="InterPro" id="IPR034706">
    <property type="entry name" value="CpoB"/>
</dbReference>
<dbReference type="Proteomes" id="UP000182146">
    <property type="component" value="Unassembled WGS sequence"/>
</dbReference>
<dbReference type="PANTHER" id="PTHR37423">
    <property type="entry name" value="SOLUBLE LYTIC MUREIN TRANSGLYCOSYLASE-RELATED"/>
    <property type="match status" value="1"/>
</dbReference>
<dbReference type="SUPFAM" id="SSF48452">
    <property type="entry name" value="TPR-like"/>
    <property type="match status" value="1"/>
</dbReference>
<proteinExistence type="inferred from homology"/>
<dbReference type="InterPro" id="IPR011990">
    <property type="entry name" value="TPR-like_helical_dom_sf"/>
</dbReference>
<evidence type="ECO:0000256" key="2">
    <source>
        <dbReference type="SAM" id="MobiDB-lite"/>
    </source>
</evidence>
<accession>A0A1G9S7X2</accession>
<dbReference type="GO" id="GO:0051301">
    <property type="term" value="P:cell division"/>
    <property type="evidence" value="ECO:0007669"/>
    <property type="project" value="InterPro"/>
</dbReference>
<dbReference type="PANTHER" id="PTHR37423:SF6">
    <property type="entry name" value="CELL DIVISION COORDINATOR CPOB"/>
    <property type="match status" value="1"/>
</dbReference>
<dbReference type="STRING" id="392333.SAMN05660860_02270"/>
<name>A0A1G9S7X2_9BACT</name>